<dbReference type="EMBL" id="MLFT02000003">
    <property type="protein sequence ID" value="PHT52431.1"/>
    <property type="molecule type" value="Genomic_DNA"/>
</dbReference>
<organism evidence="1 2">
    <name type="scientific">Capsicum baccatum</name>
    <name type="common">Peruvian pepper</name>
    <dbReference type="NCBI Taxonomy" id="33114"/>
    <lineage>
        <taxon>Eukaryota</taxon>
        <taxon>Viridiplantae</taxon>
        <taxon>Streptophyta</taxon>
        <taxon>Embryophyta</taxon>
        <taxon>Tracheophyta</taxon>
        <taxon>Spermatophyta</taxon>
        <taxon>Magnoliopsida</taxon>
        <taxon>eudicotyledons</taxon>
        <taxon>Gunneridae</taxon>
        <taxon>Pentapetalae</taxon>
        <taxon>asterids</taxon>
        <taxon>lamiids</taxon>
        <taxon>Solanales</taxon>
        <taxon>Solanaceae</taxon>
        <taxon>Solanoideae</taxon>
        <taxon>Capsiceae</taxon>
        <taxon>Capsicum</taxon>
    </lineage>
</organism>
<reference evidence="1 2" key="1">
    <citation type="journal article" date="2017" name="Genome Biol.">
        <title>New reference genome sequences of hot pepper reveal the massive evolution of plant disease-resistance genes by retroduplication.</title>
        <authorList>
            <person name="Kim S."/>
            <person name="Park J."/>
            <person name="Yeom S.I."/>
            <person name="Kim Y.M."/>
            <person name="Seo E."/>
            <person name="Kim K.T."/>
            <person name="Kim M.S."/>
            <person name="Lee J.M."/>
            <person name="Cheong K."/>
            <person name="Shin H.S."/>
            <person name="Kim S.B."/>
            <person name="Han K."/>
            <person name="Lee J."/>
            <person name="Park M."/>
            <person name="Lee H.A."/>
            <person name="Lee H.Y."/>
            <person name="Lee Y."/>
            <person name="Oh S."/>
            <person name="Lee J.H."/>
            <person name="Choi E."/>
            <person name="Choi E."/>
            <person name="Lee S.E."/>
            <person name="Jeon J."/>
            <person name="Kim H."/>
            <person name="Choi G."/>
            <person name="Song H."/>
            <person name="Lee J."/>
            <person name="Lee S.C."/>
            <person name="Kwon J.K."/>
            <person name="Lee H.Y."/>
            <person name="Koo N."/>
            <person name="Hong Y."/>
            <person name="Kim R.W."/>
            <person name="Kang W.H."/>
            <person name="Huh J.H."/>
            <person name="Kang B.C."/>
            <person name="Yang T.J."/>
            <person name="Lee Y.H."/>
            <person name="Bennetzen J.L."/>
            <person name="Choi D."/>
        </authorList>
    </citation>
    <scope>NUCLEOTIDE SEQUENCE [LARGE SCALE GENOMIC DNA]</scope>
    <source>
        <strain evidence="2">cv. PBC81</strain>
    </source>
</reference>
<keyword evidence="2" id="KW-1185">Reference proteome</keyword>
<gene>
    <name evidence="1" type="ORF">CQW23_06893</name>
</gene>
<proteinExistence type="predicted"/>
<sequence length="172" mass="19543">MLKLWKQDEELISEFCSKTGVEKYDLKHCNALKKIELLNLQKIKSVSIFISHNQCVKIQASTLEHLAYFGDSKESTVLDVVECRNLKSLELSHVKISEVMEPFISGSEFLESLTLDRVSKGLGRFNICEKQLLKDLKIKECKGIGEIDAPNSVSLEYTTNQIPEQFKCCVVL</sequence>
<accession>A0A2G2X4N7</accession>
<name>A0A2G2X4N7_CAPBA</name>
<dbReference type="Proteomes" id="UP000224567">
    <property type="component" value="Unassembled WGS sequence"/>
</dbReference>
<dbReference type="SUPFAM" id="SSF52047">
    <property type="entry name" value="RNI-like"/>
    <property type="match status" value="1"/>
</dbReference>
<dbReference type="OrthoDB" id="612216at2759"/>
<reference evidence="2" key="2">
    <citation type="journal article" date="2017" name="J. Anim. Genet.">
        <title>Multiple reference genome sequences of hot pepper reveal the massive evolution of plant disease resistance genes by retroduplication.</title>
        <authorList>
            <person name="Kim S."/>
            <person name="Park J."/>
            <person name="Yeom S.-I."/>
            <person name="Kim Y.-M."/>
            <person name="Seo E."/>
            <person name="Kim K.-T."/>
            <person name="Kim M.-S."/>
            <person name="Lee J.M."/>
            <person name="Cheong K."/>
            <person name="Shin H.-S."/>
            <person name="Kim S.-B."/>
            <person name="Han K."/>
            <person name="Lee J."/>
            <person name="Park M."/>
            <person name="Lee H.-A."/>
            <person name="Lee H.-Y."/>
            <person name="Lee Y."/>
            <person name="Oh S."/>
            <person name="Lee J.H."/>
            <person name="Choi E."/>
            <person name="Choi E."/>
            <person name="Lee S.E."/>
            <person name="Jeon J."/>
            <person name="Kim H."/>
            <person name="Choi G."/>
            <person name="Song H."/>
            <person name="Lee J."/>
            <person name="Lee S.-C."/>
            <person name="Kwon J.-K."/>
            <person name="Lee H.-Y."/>
            <person name="Koo N."/>
            <person name="Hong Y."/>
            <person name="Kim R.W."/>
            <person name="Kang W.-H."/>
            <person name="Huh J.H."/>
            <person name="Kang B.-C."/>
            <person name="Yang T.-J."/>
            <person name="Lee Y.-H."/>
            <person name="Bennetzen J.L."/>
            <person name="Choi D."/>
        </authorList>
    </citation>
    <scope>NUCLEOTIDE SEQUENCE [LARGE SCALE GENOMIC DNA]</scope>
    <source>
        <strain evidence="2">cv. PBC81</strain>
    </source>
</reference>
<evidence type="ECO:0000313" key="1">
    <source>
        <dbReference type="EMBL" id="PHT52431.1"/>
    </source>
</evidence>
<evidence type="ECO:0000313" key="2">
    <source>
        <dbReference type="Proteomes" id="UP000224567"/>
    </source>
</evidence>
<dbReference type="AlphaFoldDB" id="A0A2G2X4N7"/>
<dbReference type="InterPro" id="IPR032675">
    <property type="entry name" value="LRR_dom_sf"/>
</dbReference>
<dbReference type="Gene3D" id="3.80.10.10">
    <property type="entry name" value="Ribonuclease Inhibitor"/>
    <property type="match status" value="1"/>
</dbReference>
<protein>
    <submittedName>
        <fullName evidence="1">Uncharacterized protein</fullName>
    </submittedName>
</protein>
<dbReference type="STRING" id="33114.A0A2G2X4N7"/>
<comment type="caution">
    <text evidence="1">The sequence shown here is derived from an EMBL/GenBank/DDBJ whole genome shotgun (WGS) entry which is preliminary data.</text>
</comment>